<keyword evidence="2" id="KW-0614">Plasmid</keyword>
<organism evidence="2 3">
    <name type="scientific">Microvirga terrae</name>
    <dbReference type="NCBI Taxonomy" id="2740529"/>
    <lineage>
        <taxon>Bacteria</taxon>
        <taxon>Pseudomonadati</taxon>
        <taxon>Pseudomonadota</taxon>
        <taxon>Alphaproteobacteria</taxon>
        <taxon>Hyphomicrobiales</taxon>
        <taxon>Methylobacteriaceae</taxon>
        <taxon>Microvirga</taxon>
    </lineage>
</organism>
<dbReference type="RefSeq" id="WP_173946253.1">
    <property type="nucleotide sequence ID" value="NZ_CP102848.1"/>
</dbReference>
<evidence type="ECO:0000313" key="2">
    <source>
        <dbReference type="EMBL" id="UVF22872.1"/>
    </source>
</evidence>
<protein>
    <recommendedName>
        <fullName evidence="4">Transposase</fullName>
    </recommendedName>
</protein>
<geneLocation type="plasmid" evidence="2 3">
    <name>pR24_3</name>
</geneLocation>
<accession>A0ABY5S3E2</accession>
<dbReference type="EMBL" id="CP102848">
    <property type="protein sequence ID" value="UVF22872.1"/>
    <property type="molecule type" value="Genomic_DNA"/>
</dbReference>
<evidence type="ECO:0008006" key="4">
    <source>
        <dbReference type="Google" id="ProtNLM"/>
    </source>
</evidence>
<feature type="region of interest" description="Disordered" evidence="1">
    <location>
        <begin position="1"/>
        <end position="20"/>
    </location>
</feature>
<reference evidence="2" key="1">
    <citation type="submission" date="2022-08" db="EMBL/GenBank/DDBJ databases">
        <title>Microvirga terrae sp. nov., isolated from soil.</title>
        <authorList>
            <person name="Kim K.H."/>
            <person name="Seo Y.L."/>
            <person name="Kim J.M."/>
            <person name="Lee J.K."/>
            <person name="Han D.M."/>
            <person name="Jeon C.O."/>
        </authorList>
    </citation>
    <scope>NUCLEOTIDE SEQUENCE</scope>
    <source>
        <strain evidence="2">R24</strain>
        <plasmid evidence="2">pR24_3</plasmid>
    </source>
</reference>
<name>A0ABY5S3E2_9HYPH</name>
<proteinExistence type="predicted"/>
<evidence type="ECO:0000313" key="3">
    <source>
        <dbReference type="Proteomes" id="UP001017257"/>
    </source>
</evidence>
<evidence type="ECO:0000256" key="1">
    <source>
        <dbReference type="SAM" id="MobiDB-lite"/>
    </source>
</evidence>
<keyword evidence="3" id="KW-1185">Reference proteome</keyword>
<sequence length="95" mass="9962">MLGSSSGLEDGERNATPLEVRSDAGIRAVALAVEVQGLLVTLEVSQEGGLGDQHNAADAPADAMTLDPHTDGYNTDARDKRCFAGRNRLRAVKGN</sequence>
<gene>
    <name evidence="2" type="ORF">HPT29_028385</name>
</gene>
<dbReference type="Proteomes" id="UP001017257">
    <property type="component" value="Plasmid pR24_3"/>
</dbReference>